<gene>
    <name evidence="1" type="ORF">RCL2_001922700</name>
</gene>
<dbReference type="OrthoDB" id="2306012at2759"/>
<accession>A0A8H3QUJ2</accession>
<name>A0A8H3QUJ2_9GLOM</name>
<evidence type="ECO:0000313" key="2">
    <source>
        <dbReference type="Proteomes" id="UP000615446"/>
    </source>
</evidence>
<dbReference type="AlphaFoldDB" id="A0A8H3QUJ2"/>
<comment type="caution">
    <text evidence="1">The sequence shown here is derived from an EMBL/GenBank/DDBJ whole genome shotgun (WGS) entry which is preliminary data.</text>
</comment>
<dbReference type="Proteomes" id="UP000615446">
    <property type="component" value="Unassembled WGS sequence"/>
</dbReference>
<dbReference type="EMBL" id="BLAL01000215">
    <property type="protein sequence ID" value="GES92451.1"/>
    <property type="molecule type" value="Genomic_DNA"/>
</dbReference>
<proteinExistence type="predicted"/>
<evidence type="ECO:0000313" key="1">
    <source>
        <dbReference type="EMBL" id="GES92451.1"/>
    </source>
</evidence>
<protein>
    <submittedName>
        <fullName evidence="1">Uncharacterized protein</fullName>
    </submittedName>
</protein>
<organism evidence="1 2">
    <name type="scientific">Rhizophagus clarus</name>
    <dbReference type="NCBI Taxonomy" id="94130"/>
    <lineage>
        <taxon>Eukaryota</taxon>
        <taxon>Fungi</taxon>
        <taxon>Fungi incertae sedis</taxon>
        <taxon>Mucoromycota</taxon>
        <taxon>Glomeromycotina</taxon>
        <taxon>Glomeromycetes</taxon>
        <taxon>Glomerales</taxon>
        <taxon>Glomeraceae</taxon>
        <taxon>Rhizophagus</taxon>
    </lineage>
</organism>
<reference evidence="1" key="1">
    <citation type="submission" date="2019-10" db="EMBL/GenBank/DDBJ databases">
        <title>Conservation and host-specific expression of non-tandemly repeated heterogenous ribosome RNA gene in arbuscular mycorrhizal fungi.</title>
        <authorList>
            <person name="Maeda T."/>
            <person name="Kobayashi Y."/>
            <person name="Nakagawa T."/>
            <person name="Ezawa T."/>
            <person name="Yamaguchi K."/>
            <person name="Bino T."/>
            <person name="Nishimoto Y."/>
            <person name="Shigenobu S."/>
            <person name="Kawaguchi M."/>
        </authorList>
    </citation>
    <scope>NUCLEOTIDE SEQUENCE</scope>
    <source>
        <strain evidence="1">HR1</strain>
    </source>
</reference>
<sequence length="89" mass="9976">MLKVIDIKKMTACMTVICLVTAKEARTIDGVHPLHGSTWKENANKLKNVVDGIFLAIKGIWSNPICLNYESRKKMNEGSYQTDVIMPIP</sequence>